<keyword evidence="4 9" id="KW-0479">Metal-binding</keyword>
<evidence type="ECO:0000256" key="3">
    <source>
        <dbReference type="ARBA" id="ARBA00006676"/>
    </source>
</evidence>
<evidence type="ECO:0000256" key="5">
    <source>
        <dbReference type="ARBA" id="ARBA00022801"/>
    </source>
</evidence>
<keyword evidence="5 9" id="KW-0378">Hydrolase</keyword>
<dbReference type="GO" id="GO:0046033">
    <property type="term" value="P:AMP metabolic process"/>
    <property type="evidence" value="ECO:0007669"/>
    <property type="project" value="TreeGrafter"/>
</dbReference>
<dbReference type="Pfam" id="PF19326">
    <property type="entry name" value="AMP_deaminase"/>
    <property type="match status" value="1"/>
</dbReference>
<name>A0A0K0EIC3_STRER</name>
<dbReference type="InterPro" id="IPR006329">
    <property type="entry name" value="AMPD"/>
</dbReference>
<comment type="function">
    <text evidence="8">AMP deaminase plays a critical role in energy metabolism. Catalyzes the deamination of AMP to IMP and plays an important role in the purine nucleotide cycle.</text>
</comment>
<dbReference type="NCBIfam" id="TIGR01429">
    <property type="entry name" value="AMP_deaminase"/>
    <property type="match status" value="1"/>
</dbReference>
<keyword evidence="7" id="KW-0546">Nucleotide metabolism</keyword>
<sequence length="663" mass="78275">MSFTLEKSYDIFMIPNSNERDTSSDRNKRISNIVIESFSNGGNQMNNEYGAEKQLLEAILLRYEYMERSGNFFPQTTEAFIKNNFVFESQKCYKSKVDMDTSYNPPEPSQDHWMLNTPLPKYDKIFVLTREEGVFRILNESGKYIKELDTYFLSKAKYLKDYEKMVGIVSDGPLKSLCYRRLSYLQNKFQLYLLRNEQRELHEQKSIRHRDFYNIRKVDTHIHAASSMNQKHLLRFIKRKMKTENDTVVLEKDGKKITMGETFKSLNIEPYDLNVDILDVHAYKNAFHRLDKFNHKYNPIGQSTLRQIFINTDNYVEGKYFAEILKEVFKELEESKYQHIEPRLSIYGHKKNEWSKLAKWAIKHDVWSTNSKFLIQIPRLYDIYKEKKYISNFDQLLDNIFTPLFEVTNNPSSDPDLFRFLLQITGIDSVDDESKHEYIQFDKFTPSPKDYTDAENPSYTYYMYYLYSNIAMLNAFRRLRNLNTLSFRLHSGETGHPHHLIDSFLTAESICHGLLLRKLPVLQYLFYLTKIGISMSPLANNSLLIPYHRNPLPEFLMKGLNVSLSTDDPLQFHLTKEALMEEYSIAVQVWKLSPTDMCELALNSVRQSGFEDKIKYYWLGSNFKNEGALGNDISRTNVPDIRIAFRYETLVDELSHIFKIYKK</sequence>
<accession>A0A0K0EIC3</accession>
<evidence type="ECO:0000313" key="10">
    <source>
        <dbReference type="Proteomes" id="UP000035681"/>
    </source>
</evidence>
<comment type="cofactor">
    <cofactor evidence="1 9">
        <name>Zn(2+)</name>
        <dbReference type="ChEBI" id="CHEBI:29105"/>
    </cofactor>
</comment>
<dbReference type="WBParaSite" id="SSTP_0000922900.1">
    <property type="protein sequence ID" value="SSTP_0000922900.1"/>
    <property type="gene ID" value="SSTP_0000922900"/>
</dbReference>
<proteinExistence type="inferred from homology"/>
<comment type="catalytic activity">
    <reaction evidence="9">
        <text>AMP + H2O + H(+) = IMP + NH4(+)</text>
        <dbReference type="Rhea" id="RHEA:14777"/>
        <dbReference type="ChEBI" id="CHEBI:15377"/>
        <dbReference type="ChEBI" id="CHEBI:15378"/>
        <dbReference type="ChEBI" id="CHEBI:28938"/>
        <dbReference type="ChEBI" id="CHEBI:58053"/>
        <dbReference type="ChEBI" id="CHEBI:456215"/>
        <dbReference type="EC" id="3.5.4.6"/>
    </reaction>
</comment>
<comment type="similarity">
    <text evidence="3 9">Belongs to the metallo-dependent hydrolases superfamily. Adenosine and AMP deaminases family.</text>
</comment>
<evidence type="ECO:0000256" key="6">
    <source>
        <dbReference type="ARBA" id="ARBA00022833"/>
    </source>
</evidence>
<evidence type="ECO:0000256" key="1">
    <source>
        <dbReference type="ARBA" id="ARBA00001947"/>
    </source>
</evidence>
<dbReference type="GO" id="GO:0005829">
    <property type="term" value="C:cytosol"/>
    <property type="evidence" value="ECO:0007669"/>
    <property type="project" value="TreeGrafter"/>
</dbReference>
<dbReference type="GO" id="GO:0046872">
    <property type="term" value="F:metal ion binding"/>
    <property type="evidence" value="ECO:0007669"/>
    <property type="project" value="UniProtKB-KW"/>
</dbReference>
<evidence type="ECO:0000256" key="9">
    <source>
        <dbReference type="PIRNR" id="PIRNR001251"/>
    </source>
</evidence>
<dbReference type="InterPro" id="IPR006650">
    <property type="entry name" value="A/AMP_deam_AS"/>
</dbReference>
<dbReference type="UniPathway" id="UPA00591">
    <property type="reaction ID" value="UER00663"/>
</dbReference>
<dbReference type="PROSITE" id="PS00485">
    <property type="entry name" value="A_DEAMINASE"/>
    <property type="match status" value="1"/>
</dbReference>
<dbReference type="Gene3D" id="3.20.20.140">
    <property type="entry name" value="Metal-dependent hydrolases"/>
    <property type="match status" value="1"/>
</dbReference>
<dbReference type="PANTHER" id="PTHR11359:SF0">
    <property type="entry name" value="AMP DEAMINASE"/>
    <property type="match status" value="1"/>
</dbReference>
<dbReference type="SUPFAM" id="SSF51556">
    <property type="entry name" value="Metallo-dependent hydrolases"/>
    <property type="match status" value="1"/>
</dbReference>
<dbReference type="PIRSF" id="PIRSF001251">
    <property type="entry name" value="AMP_deaminase_met"/>
    <property type="match status" value="1"/>
</dbReference>
<dbReference type="GO" id="GO:0003876">
    <property type="term" value="F:AMP deaminase activity"/>
    <property type="evidence" value="ECO:0007669"/>
    <property type="project" value="UniProtKB-EC"/>
</dbReference>
<evidence type="ECO:0000256" key="2">
    <source>
        <dbReference type="ARBA" id="ARBA00004955"/>
    </source>
</evidence>
<evidence type="ECO:0000256" key="7">
    <source>
        <dbReference type="ARBA" id="ARBA00023080"/>
    </source>
</evidence>
<organism evidence="11">
    <name type="scientific">Strongyloides stercoralis</name>
    <name type="common">Threadworm</name>
    <dbReference type="NCBI Taxonomy" id="6248"/>
    <lineage>
        <taxon>Eukaryota</taxon>
        <taxon>Metazoa</taxon>
        <taxon>Ecdysozoa</taxon>
        <taxon>Nematoda</taxon>
        <taxon>Chromadorea</taxon>
        <taxon>Rhabditida</taxon>
        <taxon>Tylenchina</taxon>
        <taxon>Panagrolaimomorpha</taxon>
        <taxon>Strongyloidoidea</taxon>
        <taxon>Strongyloididae</taxon>
        <taxon>Strongyloides</taxon>
    </lineage>
</organism>
<comment type="pathway">
    <text evidence="2">Purine metabolism; IMP biosynthesis via salvage pathway; IMP from AMP: step 1/1.</text>
</comment>
<dbReference type="GO" id="GO:0032264">
    <property type="term" value="P:IMP salvage"/>
    <property type="evidence" value="ECO:0007669"/>
    <property type="project" value="UniProtKB-UniPathway"/>
</dbReference>
<evidence type="ECO:0000256" key="8">
    <source>
        <dbReference type="ARBA" id="ARBA00054146"/>
    </source>
</evidence>
<evidence type="ECO:0000256" key="4">
    <source>
        <dbReference type="ARBA" id="ARBA00022723"/>
    </source>
</evidence>
<dbReference type="InterPro" id="IPR032466">
    <property type="entry name" value="Metal_Hydrolase"/>
</dbReference>
<dbReference type="FunFam" id="4.10.800.20:FF:000001">
    <property type="entry name" value="AMP deaminase"/>
    <property type="match status" value="1"/>
</dbReference>
<dbReference type="EC" id="3.5.4.6" evidence="9"/>
<dbReference type="STRING" id="6248.A0A0K0EIC3"/>
<dbReference type="AlphaFoldDB" id="A0A0K0EIC3"/>
<keyword evidence="6" id="KW-0862">Zinc</keyword>
<dbReference type="WBParaSite" id="TCONS_00000963.p1">
    <property type="protein sequence ID" value="TCONS_00000963.p1"/>
    <property type="gene ID" value="XLOC_000911"/>
</dbReference>
<dbReference type="FunFam" id="3.20.20.140:FF:000035">
    <property type="entry name" value="Probable amp deaminase"/>
    <property type="match status" value="1"/>
</dbReference>
<dbReference type="PANTHER" id="PTHR11359">
    <property type="entry name" value="AMP DEAMINASE"/>
    <property type="match status" value="1"/>
</dbReference>
<dbReference type="Proteomes" id="UP000035681">
    <property type="component" value="Unplaced"/>
</dbReference>
<evidence type="ECO:0000313" key="11">
    <source>
        <dbReference type="WBParaSite" id="SSTP_0000922900.1"/>
    </source>
</evidence>
<reference evidence="11" key="1">
    <citation type="submission" date="2015-08" db="UniProtKB">
        <authorList>
            <consortium name="WormBaseParasite"/>
        </authorList>
    </citation>
    <scope>IDENTIFICATION</scope>
</reference>
<dbReference type="Gene3D" id="4.10.800.20">
    <property type="match status" value="1"/>
</dbReference>
<protein>
    <recommendedName>
        <fullName evidence="9">AMP deaminase</fullName>
        <ecNumber evidence="9">3.5.4.6</ecNumber>
    </recommendedName>
</protein>
<keyword evidence="10" id="KW-1185">Reference proteome</keyword>